<dbReference type="RefSeq" id="WP_072554654.1">
    <property type="nucleotide sequence ID" value="NZ_CP018155.1"/>
</dbReference>
<proteinExistence type="predicted"/>
<dbReference type="STRING" id="1850252.LPB136_02615"/>
<keyword evidence="2" id="KW-1185">Reference proteome</keyword>
<reference evidence="1 2" key="1">
    <citation type="submission" date="2016-11" db="EMBL/GenBank/DDBJ databases">
        <title>Tenacibaculum sp. LPB0136, isolated from marine environment.</title>
        <authorList>
            <person name="Kim E."/>
            <person name="Yi H."/>
        </authorList>
    </citation>
    <scope>NUCLEOTIDE SEQUENCE [LARGE SCALE GENOMIC DNA]</scope>
    <source>
        <strain evidence="1 2">LPB0136</strain>
    </source>
</reference>
<sequence>MNSKTHIYFVPGLGANTKIFNNIKLPEELFETHFLEWEIPSEKEESISNYAKRMCAKITHENPVLVGVSFGGVMVQEMSKIINTKKVFLISSIKNNGELPKRLQLAKATKAYKLFPTTMVENFEAYEKYFLGSNLQKRKELYKTYMSVRDPKYITWAIYNVLHWKQEKSFDDIIHIHGTEDGVFPIKHIKNCIKVEKGTHVMILNKAKIISKIIEEKLA</sequence>
<evidence type="ECO:0000313" key="2">
    <source>
        <dbReference type="Proteomes" id="UP000181898"/>
    </source>
</evidence>
<dbReference type="SUPFAM" id="SSF53474">
    <property type="entry name" value="alpha/beta-Hydrolases"/>
    <property type="match status" value="1"/>
</dbReference>
<evidence type="ECO:0000313" key="1">
    <source>
        <dbReference type="EMBL" id="APG64329.1"/>
    </source>
</evidence>
<keyword evidence="1" id="KW-0378">Hydrolase</keyword>
<dbReference type="Gene3D" id="3.40.50.1820">
    <property type="entry name" value="alpha/beta hydrolase"/>
    <property type="match status" value="1"/>
</dbReference>
<organism evidence="1 2">
    <name type="scientific">Tenacibaculum todarodis</name>
    <dbReference type="NCBI Taxonomy" id="1850252"/>
    <lineage>
        <taxon>Bacteria</taxon>
        <taxon>Pseudomonadati</taxon>
        <taxon>Bacteroidota</taxon>
        <taxon>Flavobacteriia</taxon>
        <taxon>Flavobacteriales</taxon>
        <taxon>Flavobacteriaceae</taxon>
        <taxon>Tenacibaculum</taxon>
    </lineage>
</organism>
<gene>
    <name evidence="1" type="ORF">LPB136_02615</name>
</gene>
<dbReference type="GO" id="GO:0016787">
    <property type="term" value="F:hydrolase activity"/>
    <property type="evidence" value="ECO:0007669"/>
    <property type="project" value="UniProtKB-KW"/>
</dbReference>
<dbReference type="EMBL" id="CP018155">
    <property type="protein sequence ID" value="APG64329.1"/>
    <property type="molecule type" value="Genomic_DNA"/>
</dbReference>
<name>A0A1L3JGT7_9FLAO</name>
<dbReference type="Proteomes" id="UP000181898">
    <property type="component" value="Chromosome"/>
</dbReference>
<dbReference type="OrthoDB" id="659408at2"/>
<protein>
    <submittedName>
        <fullName evidence="1">Alpha/beta hydrolase</fullName>
    </submittedName>
</protein>
<dbReference type="InterPro" id="IPR029058">
    <property type="entry name" value="AB_hydrolase_fold"/>
</dbReference>
<dbReference type="KEGG" id="ten:LPB136_02615"/>
<accession>A0A1L3JGT7</accession>
<dbReference type="AlphaFoldDB" id="A0A1L3JGT7"/>